<dbReference type="InterPro" id="IPR036661">
    <property type="entry name" value="Luciferase-like_sf"/>
</dbReference>
<evidence type="ECO:0000256" key="4">
    <source>
        <dbReference type="ARBA" id="ARBA00023033"/>
    </source>
</evidence>
<evidence type="ECO:0000256" key="1">
    <source>
        <dbReference type="ARBA" id="ARBA00022630"/>
    </source>
</evidence>
<keyword evidence="1" id="KW-0285">Flavoprotein</keyword>
<dbReference type="InterPro" id="IPR011251">
    <property type="entry name" value="Luciferase-like_dom"/>
</dbReference>
<sequence>MGGSSAEAYQVGGSRGDIFGLWGEPLADTRKQIDAVHAEAAKAGRVDRPRIWVTFRPIIAATEELAWEKAHRILAVLKEGPAAAWWRNNLGGPSPQNVGSQRLLEIAARKDVHDRALWTPTASATGAAGASTALVGTPETVAAALLDYVDLGADLISIRGYDNLNDLIDYGRFILPLVRQELAHRQAATAKEPAA</sequence>
<dbReference type="Gene3D" id="3.20.20.30">
    <property type="entry name" value="Luciferase-like domain"/>
    <property type="match status" value="1"/>
</dbReference>
<dbReference type="EMBL" id="BOML01000050">
    <property type="protein sequence ID" value="GIE04787.1"/>
    <property type="molecule type" value="Genomic_DNA"/>
</dbReference>
<feature type="domain" description="Luciferase-like" evidence="5">
    <location>
        <begin position="1"/>
        <end position="154"/>
    </location>
</feature>
<keyword evidence="2" id="KW-0288">FMN</keyword>
<accession>A0ABQ3Z4M2</accession>
<dbReference type="Proteomes" id="UP000637628">
    <property type="component" value="Unassembled WGS sequence"/>
</dbReference>
<dbReference type="InterPro" id="IPR050172">
    <property type="entry name" value="SsuD_RutA_monooxygenase"/>
</dbReference>
<evidence type="ECO:0000256" key="3">
    <source>
        <dbReference type="ARBA" id="ARBA00023002"/>
    </source>
</evidence>
<evidence type="ECO:0000256" key="2">
    <source>
        <dbReference type="ARBA" id="ARBA00022643"/>
    </source>
</evidence>
<dbReference type="SUPFAM" id="SSF51679">
    <property type="entry name" value="Bacterial luciferase-like"/>
    <property type="match status" value="1"/>
</dbReference>
<name>A0ABQ3Z4M2_9ACTN</name>
<evidence type="ECO:0000259" key="5">
    <source>
        <dbReference type="Pfam" id="PF00296"/>
    </source>
</evidence>
<dbReference type="Pfam" id="PF00296">
    <property type="entry name" value="Bac_luciferase"/>
    <property type="match status" value="1"/>
</dbReference>
<dbReference type="PANTHER" id="PTHR42847">
    <property type="entry name" value="ALKANESULFONATE MONOOXYGENASE"/>
    <property type="match status" value="1"/>
</dbReference>
<organism evidence="6 7">
    <name type="scientific">Paractinoplanes durhamensis</name>
    <dbReference type="NCBI Taxonomy" id="113563"/>
    <lineage>
        <taxon>Bacteria</taxon>
        <taxon>Bacillati</taxon>
        <taxon>Actinomycetota</taxon>
        <taxon>Actinomycetes</taxon>
        <taxon>Micromonosporales</taxon>
        <taxon>Micromonosporaceae</taxon>
        <taxon>Paractinoplanes</taxon>
    </lineage>
</organism>
<comment type="caution">
    <text evidence="6">The sequence shown here is derived from an EMBL/GenBank/DDBJ whole genome shotgun (WGS) entry which is preliminary data.</text>
</comment>
<gene>
    <name evidence="6" type="ORF">Adu01nite_61370</name>
</gene>
<evidence type="ECO:0000313" key="6">
    <source>
        <dbReference type="EMBL" id="GIE04787.1"/>
    </source>
</evidence>
<keyword evidence="3" id="KW-0560">Oxidoreductase</keyword>
<dbReference type="PANTHER" id="PTHR42847:SF4">
    <property type="entry name" value="ALKANESULFONATE MONOOXYGENASE-RELATED"/>
    <property type="match status" value="1"/>
</dbReference>
<reference evidence="6 7" key="1">
    <citation type="submission" date="2021-01" db="EMBL/GenBank/DDBJ databases">
        <title>Whole genome shotgun sequence of Actinoplanes durhamensis NBRC 14914.</title>
        <authorList>
            <person name="Komaki H."/>
            <person name="Tamura T."/>
        </authorList>
    </citation>
    <scope>NUCLEOTIDE SEQUENCE [LARGE SCALE GENOMIC DNA]</scope>
    <source>
        <strain evidence="6 7">NBRC 14914</strain>
    </source>
</reference>
<proteinExistence type="predicted"/>
<keyword evidence="7" id="KW-1185">Reference proteome</keyword>
<protein>
    <recommendedName>
        <fullName evidence="5">Luciferase-like domain-containing protein</fullName>
    </recommendedName>
</protein>
<evidence type="ECO:0000313" key="7">
    <source>
        <dbReference type="Proteomes" id="UP000637628"/>
    </source>
</evidence>
<keyword evidence="4" id="KW-0503">Monooxygenase</keyword>